<protein>
    <submittedName>
        <fullName evidence="1">Uncharacterized protein</fullName>
    </submittedName>
</protein>
<reference evidence="1 2" key="1">
    <citation type="submission" date="2015-01" db="EMBL/GenBank/DDBJ databases">
        <title>Genome of allotetraploid Gossypium barbadense reveals genomic plasticity and fiber elongation in cotton evolution.</title>
        <authorList>
            <person name="Chen X."/>
            <person name="Liu X."/>
            <person name="Zhao B."/>
            <person name="Zheng H."/>
            <person name="Hu Y."/>
            <person name="Lu G."/>
            <person name="Yang C."/>
            <person name="Chen J."/>
            <person name="Shan C."/>
            <person name="Zhang L."/>
            <person name="Zhou Y."/>
            <person name="Wang L."/>
            <person name="Guo W."/>
            <person name="Bai Y."/>
            <person name="Ruan J."/>
            <person name="Shangguan X."/>
            <person name="Mao Y."/>
            <person name="Jiang J."/>
            <person name="Zhu Y."/>
            <person name="Lei J."/>
            <person name="Kang H."/>
            <person name="Chen S."/>
            <person name="He X."/>
            <person name="Wang R."/>
            <person name="Wang Y."/>
            <person name="Chen J."/>
            <person name="Wang L."/>
            <person name="Yu S."/>
            <person name="Wang B."/>
            <person name="Wei J."/>
            <person name="Song S."/>
            <person name="Lu X."/>
            <person name="Gao Z."/>
            <person name="Gu W."/>
            <person name="Deng X."/>
            <person name="Ma D."/>
            <person name="Wang S."/>
            <person name="Liang W."/>
            <person name="Fang L."/>
            <person name="Cai C."/>
            <person name="Zhu X."/>
            <person name="Zhou B."/>
            <person name="Zhang Y."/>
            <person name="Chen Z."/>
            <person name="Xu S."/>
            <person name="Zhu R."/>
            <person name="Wang S."/>
            <person name="Zhang T."/>
            <person name="Zhao G."/>
        </authorList>
    </citation>
    <scope>NUCLEOTIDE SEQUENCE [LARGE SCALE GENOMIC DNA]</scope>
    <source>
        <strain evidence="2">cv. Xinhai21</strain>
        <tissue evidence="1">Leaf</tissue>
    </source>
</reference>
<sequence>MARVIGGRSRNEGPLAVGGRKVDVVMEGVKIIFVHELLRIEPQSDAELSGNLRNGCLISAVGPEDDVAPFLFFEEGATVFLL</sequence>
<gene>
    <name evidence="1" type="ORF">GOBAR_AA10639</name>
</gene>
<dbReference type="Proteomes" id="UP000239757">
    <property type="component" value="Unassembled WGS sequence"/>
</dbReference>
<dbReference type="EMBL" id="KZ663790">
    <property type="protein sequence ID" value="PPS10003.1"/>
    <property type="molecule type" value="Genomic_DNA"/>
</dbReference>
<name>A0A2P5Y331_GOSBA</name>
<evidence type="ECO:0000313" key="1">
    <source>
        <dbReference type="EMBL" id="PPS10003.1"/>
    </source>
</evidence>
<dbReference type="AlphaFoldDB" id="A0A2P5Y331"/>
<evidence type="ECO:0000313" key="2">
    <source>
        <dbReference type="Proteomes" id="UP000239757"/>
    </source>
</evidence>
<accession>A0A2P5Y331</accession>
<organism evidence="1 2">
    <name type="scientific">Gossypium barbadense</name>
    <name type="common">Sea Island cotton</name>
    <name type="synonym">Hibiscus barbadensis</name>
    <dbReference type="NCBI Taxonomy" id="3634"/>
    <lineage>
        <taxon>Eukaryota</taxon>
        <taxon>Viridiplantae</taxon>
        <taxon>Streptophyta</taxon>
        <taxon>Embryophyta</taxon>
        <taxon>Tracheophyta</taxon>
        <taxon>Spermatophyta</taxon>
        <taxon>Magnoliopsida</taxon>
        <taxon>eudicotyledons</taxon>
        <taxon>Gunneridae</taxon>
        <taxon>Pentapetalae</taxon>
        <taxon>rosids</taxon>
        <taxon>malvids</taxon>
        <taxon>Malvales</taxon>
        <taxon>Malvaceae</taxon>
        <taxon>Malvoideae</taxon>
        <taxon>Gossypium</taxon>
    </lineage>
</organism>
<proteinExistence type="predicted"/>